<dbReference type="EMBL" id="LXQA011013086">
    <property type="protein sequence ID" value="MCI81198.1"/>
    <property type="molecule type" value="Genomic_DNA"/>
</dbReference>
<reference evidence="1 2" key="1">
    <citation type="journal article" date="2018" name="Front. Plant Sci.">
        <title>Red Clover (Trifolium pratense) and Zigzag Clover (T. medium) - A Picture of Genomic Similarities and Differences.</title>
        <authorList>
            <person name="Dluhosova J."/>
            <person name="Istvanek J."/>
            <person name="Nedelnik J."/>
            <person name="Repkova J."/>
        </authorList>
    </citation>
    <scope>NUCLEOTIDE SEQUENCE [LARGE SCALE GENOMIC DNA]</scope>
    <source>
        <strain evidence="2">cv. 10/8</strain>
        <tissue evidence="1">Leaf</tissue>
    </source>
</reference>
<dbReference type="Proteomes" id="UP000265520">
    <property type="component" value="Unassembled WGS sequence"/>
</dbReference>
<dbReference type="AlphaFoldDB" id="A0A392UYV5"/>
<evidence type="ECO:0000313" key="2">
    <source>
        <dbReference type="Proteomes" id="UP000265520"/>
    </source>
</evidence>
<name>A0A392UYV5_9FABA</name>
<sequence>MWAQQQAAYKTQSRHKQVTTQITSMDLLNRELNPIFFTPGASSTQ</sequence>
<protein>
    <submittedName>
        <fullName evidence="1">Uncharacterized protein</fullName>
    </submittedName>
</protein>
<comment type="caution">
    <text evidence="1">The sequence shown here is derived from an EMBL/GenBank/DDBJ whole genome shotgun (WGS) entry which is preliminary data.</text>
</comment>
<feature type="non-terminal residue" evidence="1">
    <location>
        <position position="45"/>
    </location>
</feature>
<proteinExistence type="predicted"/>
<keyword evidence="2" id="KW-1185">Reference proteome</keyword>
<accession>A0A392UYV5</accession>
<evidence type="ECO:0000313" key="1">
    <source>
        <dbReference type="EMBL" id="MCI81198.1"/>
    </source>
</evidence>
<organism evidence="1 2">
    <name type="scientific">Trifolium medium</name>
    <dbReference type="NCBI Taxonomy" id="97028"/>
    <lineage>
        <taxon>Eukaryota</taxon>
        <taxon>Viridiplantae</taxon>
        <taxon>Streptophyta</taxon>
        <taxon>Embryophyta</taxon>
        <taxon>Tracheophyta</taxon>
        <taxon>Spermatophyta</taxon>
        <taxon>Magnoliopsida</taxon>
        <taxon>eudicotyledons</taxon>
        <taxon>Gunneridae</taxon>
        <taxon>Pentapetalae</taxon>
        <taxon>rosids</taxon>
        <taxon>fabids</taxon>
        <taxon>Fabales</taxon>
        <taxon>Fabaceae</taxon>
        <taxon>Papilionoideae</taxon>
        <taxon>50 kb inversion clade</taxon>
        <taxon>NPAAA clade</taxon>
        <taxon>Hologalegina</taxon>
        <taxon>IRL clade</taxon>
        <taxon>Trifolieae</taxon>
        <taxon>Trifolium</taxon>
    </lineage>
</organism>